<organism evidence="2 3">
    <name type="scientific">Prunus persica</name>
    <name type="common">Peach</name>
    <name type="synonym">Amygdalus persica</name>
    <dbReference type="NCBI Taxonomy" id="3760"/>
    <lineage>
        <taxon>Eukaryota</taxon>
        <taxon>Viridiplantae</taxon>
        <taxon>Streptophyta</taxon>
        <taxon>Embryophyta</taxon>
        <taxon>Tracheophyta</taxon>
        <taxon>Spermatophyta</taxon>
        <taxon>Magnoliopsida</taxon>
        <taxon>eudicotyledons</taxon>
        <taxon>Gunneridae</taxon>
        <taxon>Pentapetalae</taxon>
        <taxon>rosids</taxon>
        <taxon>fabids</taxon>
        <taxon>Rosales</taxon>
        <taxon>Rosaceae</taxon>
        <taxon>Amygdaloideae</taxon>
        <taxon>Amygdaleae</taxon>
        <taxon>Prunus</taxon>
    </lineage>
</organism>
<dbReference type="Proteomes" id="UP000006882">
    <property type="component" value="Chromosome G6"/>
</dbReference>
<accession>M5WQ42</accession>
<dbReference type="AlphaFoldDB" id="M5WQ42"/>
<evidence type="ECO:0000313" key="3">
    <source>
        <dbReference type="Proteomes" id="UP000006882"/>
    </source>
</evidence>
<reference evidence="2 3" key="1">
    <citation type="journal article" date="2013" name="Nat. Genet.">
        <title>The high-quality draft genome of peach (Prunus persica) identifies unique patterns of genetic diversity, domestication and genome evolution.</title>
        <authorList>
            <consortium name="International Peach Genome Initiative"/>
            <person name="Verde I."/>
            <person name="Abbott A.G."/>
            <person name="Scalabrin S."/>
            <person name="Jung S."/>
            <person name="Shu S."/>
            <person name="Marroni F."/>
            <person name="Zhebentyayeva T."/>
            <person name="Dettori M.T."/>
            <person name="Grimwood J."/>
            <person name="Cattonaro F."/>
            <person name="Zuccolo A."/>
            <person name="Rossini L."/>
            <person name="Jenkins J."/>
            <person name="Vendramin E."/>
            <person name="Meisel L.A."/>
            <person name="Decroocq V."/>
            <person name="Sosinski B."/>
            <person name="Prochnik S."/>
            <person name="Mitros T."/>
            <person name="Policriti A."/>
            <person name="Cipriani G."/>
            <person name="Dondini L."/>
            <person name="Ficklin S."/>
            <person name="Goodstein D.M."/>
            <person name="Xuan P."/>
            <person name="Del Fabbro C."/>
            <person name="Aramini V."/>
            <person name="Copetti D."/>
            <person name="Gonzalez S."/>
            <person name="Horner D.S."/>
            <person name="Falchi R."/>
            <person name="Lucas S."/>
            <person name="Mica E."/>
            <person name="Maldonado J."/>
            <person name="Lazzari B."/>
            <person name="Bielenberg D."/>
            <person name="Pirona R."/>
            <person name="Miculan M."/>
            <person name="Barakat A."/>
            <person name="Testolin R."/>
            <person name="Stella A."/>
            <person name="Tartarini S."/>
            <person name="Tonutti P."/>
            <person name="Arus P."/>
            <person name="Orellana A."/>
            <person name="Wells C."/>
            <person name="Main D."/>
            <person name="Vizzotto G."/>
            <person name="Silva H."/>
            <person name="Salamini F."/>
            <person name="Schmutz J."/>
            <person name="Morgante M."/>
            <person name="Rokhsar D.S."/>
        </authorList>
    </citation>
    <scope>NUCLEOTIDE SEQUENCE [LARGE SCALE GENOMIC DNA]</scope>
    <source>
        <strain evidence="3">cv. Nemared</strain>
    </source>
</reference>
<evidence type="ECO:0000313" key="2">
    <source>
        <dbReference type="EMBL" id="ONI02055.1"/>
    </source>
</evidence>
<feature type="domain" description="LRAT" evidence="1">
    <location>
        <begin position="20"/>
        <end position="102"/>
    </location>
</feature>
<dbReference type="Gramene" id="ONI02055">
    <property type="protein sequence ID" value="ONI02055"/>
    <property type="gene ID" value="PRUPE_6G174600"/>
</dbReference>
<dbReference type="Pfam" id="PF04970">
    <property type="entry name" value="LRAT"/>
    <property type="match status" value="1"/>
</dbReference>
<dbReference type="PANTHER" id="PTHR46137:SF4">
    <property type="entry name" value="PROTEIN LEAD-SENSITIVE 1"/>
    <property type="match status" value="1"/>
</dbReference>
<dbReference type="Gene3D" id="3.90.1720.10">
    <property type="entry name" value="endopeptidase domain like (from Nostoc punctiforme)"/>
    <property type="match status" value="1"/>
</dbReference>
<keyword evidence="3" id="KW-1185">Reference proteome</keyword>
<evidence type="ECO:0000259" key="1">
    <source>
        <dbReference type="Pfam" id="PF04970"/>
    </source>
</evidence>
<sequence length="105" mass="11952">MHAHSSSSSRVPTCGNCRHDPNTKRGVLRTCIDCFLKGYHLLHFEYEKGICSIECCYSNDENVRCATKIFNKDKVHGKGFGDYDLLYNNCENFASYCKRGTLVSE</sequence>
<name>M5WQ42_PRUPE</name>
<gene>
    <name evidence="2" type="ORF">PRUPE_6G174600</name>
</gene>
<protein>
    <recommendedName>
        <fullName evidence="1">LRAT domain-containing protein</fullName>
    </recommendedName>
</protein>
<dbReference type="STRING" id="3760.M5WQ42"/>
<dbReference type="PANTHER" id="PTHR46137">
    <property type="entry name" value="OS05G0310600 PROTEIN"/>
    <property type="match status" value="1"/>
</dbReference>
<dbReference type="EMBL" id="CM007656">
    <property type="protein sequence ID" value="ONI02055.1"/>
    <property type="molecule type" value="Genomic_DNA"/>
</dbReference>
<dbReference type="HOGENOM" id="CLU_2241279_0_0_1"/>
<proteinExistence type="predicted"/>
<dbReference type="InterPro" id="IPR007053">
    <property type="entry name" value="LRAT_dom"/>
</dbReference>